<dbReference type="AlphaFoldDB" id="A0A9N9NRW2"/>
<name>A0A9N9NRW2_9GLOM</name>
<gene>
    <name evidence="1" type="ORF">FCALED_LOCUS16526</name>
</gene>
<organism evidence="1 2">
    <name type="scientific">Funneliformis caledonium</name>
    <dbReference type="NCBI Taxonomy" id="1117310"/>
    <lineage>
        <taxon>Eukaryota</taxon>
        <taxon>Fungi</taxon>
        <taxon>Fungi incertae sedis</taxon>
        <taxon>Mucoromycota</taxon>
        <taxon>Glomeromycotina</taxon>
        <taxon>Glomeromycetes</taxon>
        <taxon>Glomerales</taxon>
        <taxon>Glomeraceae</taxon>
        <taxon>Funneliformis</taxon>
    </lineage>
</organism>
<sequence>STRKCATSKEIAFTLNQAYPNLNIASRTICENLFNLGYHVSIPTSIPILTVAAKECRVE</sequence>
<feature type="non-terminal residue" evidence="1">
    <location>
        <position position="59"/>
    </location>
</feature>
<dbReference type="Proteomes" id="UP000789570">
    <property type="component" value="Unassembled WGS sequence"/>
</dbReference>
<dbReference type="EMBL" id="CAJVPQ010019759">
    <property type="protein sequence ID" value="CAG8754682.1"/>
    <property type="molecule type" value="Genomic_DNA"/>
</dbReference>
<comment type="caution">
    <text evidence="1">The sequence shown here is derived from an EMBL/GenBank/DDBJ whole genome shotgun (WGS) entry which is preliminary data.</text>
</comment>
<proteinExistence type="predicted"/>
<dbReference type="OrthoDB" id="2340156at2759"/>
<keyword evidence="2" id="KW-1185">Reference proteome</keyword>
<evidence type="ECO:0000313" key="1">
    <source>
        <dbReference type="EMBL" id="CAG8754682.1"/>
    </source>
</evidence>
<reference evidence="1" key="1">
    <citation type="submission" date="2021-06" db="EMBL/GenBank/DDBJ databases">
        <authorList>
            <person name="Kallberg Y."/>
            <person name="Tangrot J."/>
            <person name="Rosling A."/>
        </authorList>
    </citation>
    <scope>NUCLEOTIDE SEQUENCE</scope>
    <source>
        <strain evidence="1">UK204</strain>
    </source>
</reference>
<feature type="non-terminal residue" evidence="1">
    <location>
        <position position="1"/>
    </location>
</feature>
<protein>
    <submittedName>
        <fullName evidence="1">664_t:CDS:1</fullName>
    </submittedName>
</protein>
<evidence type="ECO:0000313" key="2">
    <source>
        <dbReference type="Proteomes" id="UP000789570"/>
    </source>
</evidence>
<accession>A0A9N9NRW2</accession>